<dbReference type="Gene3D" id="1.10.10.10">
    <property type="entry name" value="Winged helix-like DNA-binding domain superfamily/Winged helix DNA-binding domain"/>
    <property type="match status" value="1"/>
</dbReference>
<comment type="caution">
    <text evidence="2">The sequence shown here is derived from an EMBL/GenBank/DDBJ whole genome shotgun (WGS) entry which is preliminary data.</text>
</comment>
<evidence type="ECO:0000313" key="3">
    <source>
        <dbReference type="Proteomes" id="UP000176421"/>
    </source>
</evidence>
<evidence type="ECO:0000313" key="2">
    <source>
        <dbReference type="EMBL" id="OGZ67346.1"/>
    </source>
</evidence>
<name>A0A1G2HXR0_9BACT</name>
<protein>
    <recommendedName>
        <fullName evidence="1">Transcription regulator TrmB N-terminal domain-containing protein</fullName>
    </recommendedName>
</protein>
<proteinExistence type="predicted"/>
<evidence type="ECO:0000259" key="1">
    <source>
        <dbReference type="Pfam" id="PF01978"/>
    </source>
</evidence>
<organism evidence="2 3">
    <name type="scientific">Candidatus Staskawiczbacteria bacterium RIFCSPHIGHO2_02_FULL_34_9</name>
    <dbReference type="NCBI Taxonomy" id="1802206"/>
    <lineage>
        <taxon>Bacteria</taxon>
        <taxon>Candidatus Staskawicziibacteriota</taxon>
    </lineage>
</organism>
<reference evidence="2 3" key="1">
    <citation type="journal article" date="2016" name="Nat. Commun.">
        <title>Thousands of microbial genomes shed light on interconnected biogeochemical processes in an aquifer system.</title>
        <authorList>
            <person name="Anantharaman K."/>
            <person name="Brown C.T."/>
            <person name="Hug L.A."/>
            <person name="Sharon I."/>
            <person name="Castelle C.J."/>
            <person name="Probst A.J."/>
            <person name="Thomas B.C."/>
            <person name="Singh A."/>
            <person name="Wilkins M.J."/>
            <person name="Karaoz U."/>
            <person name="Brodie E.L."/>
            <person name="Williams K.H."/>
            <person name="Hubbard S.S."/>
            <person name="Banfield J.F."/>
        </authorList>
    </citation>
    <scope>NUCLEOTIDE SEQUENCE [LARGE SCALE GENOMIC DNA]</scope>
</reference>
<dbReference type="STRING" id="1802206.A3D35_01665"/>
<sequence length="281" mass="32302">MPDNKVIIKQLIEFGLSDKEAKVYLALIELEVATVTQIAETANIKRSSTYVVLESLKEKGLVSMSEDKKVQNYVAISPDMLLLEAQTRAKKAEDIKIKISEIVPELKALHKDTKQKPIVKVFEGKQGVMNSMSESLECDEKLIRVCSSHESWLNEYPDFKEFIIDYVKRRHKLGIKMHSIHPDTDVAIQLTKMNPFEFDKTVLIPKLKYKFPAELAIWDNKIGYVSPDKRGFAMTIESKEIAEVMKTLFDLAYEEAKRIKNINKLVGEYKESLDEYKPKVK</sequence>
<dbReference type="SUPFAM" id="SSF46785">
    <property type="entry name" value="Winged helix' DNA-binding domain"/>
    <property type="match status" value="1"/>
</dbReference>
<dbReference type="InterPro" id="IPR051797">
    <property type="entry name" value="TrmB-like"/>
</dbReference>
<dbReference type="Proteomes" id="UP000176421">
    <property type="component" value="Unassembled WGS sequence"/>
</dbReference>
<dbReference type="AlphaFoldDB" id="A0A1G2HXR0"/>
<accession>A0A1G2HXR0</accession>
<gene>
    <name evidence="2" type="ORF">A3D35_01665</name>
</gene>
<dbReference type="InterPro" id="IPR036390">
    <property type="entry name" value="WH_DNA-bd_sf"/>
</dbReference>
<feature type="domain" description="Transcription regulator TrmB N-terminal" evidence="1">
    <location>
        <begin position="13"/>
        <end position="78"/>
    </location>
</feature>
<dbReference type="EMBL" id="MHOS01000039">
    <property type="protein sequence ID" value="OGZ67346.1"/>
    <property type="molecule type" value="Genomic_DNA"/>
</dbReference>
<dbReference type="PANTHER" id="PTHR34293:SF1">
    <property type="entry name" value="HTH-TYPE TRANSCRIPTIONAL REGULATOR TRMBL2"/>
    <property type="match status" value="1"/>
</dbReference>
<dbReference type="Pfam" id="PF01978">
    <property type="entry name" value="TrmB"/>
    <property type="match status" value="1"/>
</dbReference>
<dbReference type="InterPro" id="IPR002831">
    <property type="entry name" value="Tscrpt_reg_TrmB_N"/>
</dbReference>
<dbReference type="InterPro" id="IPR036388">
    <property type="entry name" value="WH-like_DNA-bd_sf"/>
</dbReference>
<dbReference type="PANTHER" id="PTHR34293">
    <property type="entry name" value="HTH-TYPE TRANSCRIPTIONAL REGULATOR TRMBL2"/>
    <property type="match status" value="1"/>
</dbReference>